<name>A0A1D6GEC6_MAIZE</name>
<dbReference type="GO" id="GO:0006384">
    <property type="term" value="P:transcription initiation at RNA polymerase III promoter"/>
    <property type="evidence" value="ECO:0007669"/>
    <property type="project" value="InterPro"/>
</dbReference>
<sequence length="193" mass="21134">MATHYQAATLIASPSYPNAIAWSSDNLVAVASGHIVTILNPAALDGPRGLVGLRHSDPFPIGVVKREDLLEPCLLPTSLARETEPCARSISWSQQGFAPNYGCLLAVCTVNDHVKLYRSPIWELCDEWVEVADISQLLFNYYKIINFGEDNGSHLTSSKNTNSGEAEVLGSTCRSEESLYFRGPGQRKIKPAR</sequence>
<dbReference type="GO" id="GO:0004402">
    <property type="term" value="F:histone acetyltransferase activity"/>
    <property type="evidence" value="ECO:0007669"/>
    <property type="project" value="InterPro"/>
</dbReference>
<dbReference type="OMA" id="RIPMHAM"/>
<proteinExistence type="predicted"/>
<dbReference type="EMBL" id="CM000781">
    <property type="protein sequence ID" value="AQK61977.1"/>
    <property type="molecule type" value="Genomic_DNA"/>
</dbReference>
<dbReference type="GO" id="GO:0000127">
    <property type="term" value="C:transcription factor TFIIIC complex"/>
    <property type="evidence" value="ECO:0007669"/>
    <property type="project" value="InterPro"/>
</dbReference>
<dbReference type="AlphaFoldDB" id="A0A1D6GEC6"/>
<reference evidence="1" key="1">
    <citation type="submission" date="2015-12" db="EMBL/GenBank/DDBJ databases">
        <title>Update maize B73 reference genome by single molecule sequencing technologies.</title>
        <authorList>
            <consortium name="Maize Genome Sequencing Project"/>
            <person name="Ware D."/>
        </authorList>
    </citation>
    <scope>NUCLEOTIDE SEQUENCE</scope>
    <source>
        <tissue evidence="1">Seedling</tissue>
    </source>
</reference>
<evidence type="ECO:0000313" key="1">
    <source>
        <dbReference type="EMBL" id="AQK61977.1"/>
    </source>
</evidence>
<accession>A0A1D6GEC6</accession>
<dbReference type="PANTHER" id="PTHR15496:SF2">
    <property type="entry name" value="GENERAL TRANSCRIPTION FACTOR 3C POLYPEPTIDE 4"/>
    <property type="match status" value="1"/>
</dbReference>
<organism evidence="1">
    <name type="scientific">Zea mays</name>
    <name type="common">Maize</name>
    <dbReference type="NCBI Taxonomy" id="4577"/>
    <lineage>
        <taxon>Eukaryota</taxon>
        <taxon>Viridiplantae</taxon>
        <taxon>Streptophyta</taxon>
        <taxon>Embryophyta</taxon>
        <taxon>Tracheophyta</taxon>
        <taxon>Spermatophyta</taxon>
        <taxon>Magnoliopsida</taxon>
        <taxon>Liliopsida</taxon>
        <taxon>Poales</taxon>
        <taxon>Poaceae</taxon>
        <taxon>PACMAD clade</taxon>
        <taxon>Panicoideae</taxon>
        <taxon>Andropogonodae</taxon>
        <taxon>Andropogoneae</taxon>
        <taxon>Tripsacinae</taxon>
        <taxon>Zea</taxon>
    </lineage>
</organism>
<dbReference type="PANTHER" id="PTHR15496">
    <property type="entry name" value="GENERAL TRANSCRIPTION FACTOR 3C POLYPEPTIDE 4 FAMILY"/>
    <property type="match status" value="1"/>
</dbReference>
<dbReference type="InterPro" id="IPR044230">
    <property type="entry name" value="GTF3C4"/>
</dbReference>
<gene>
    <name evidence="1" type="ORF">ZEAMMB73_Zm00001d012974</name>
</gene>
<protein>
    <submittedName>
        <fullName evidence="1">Transducin/WD40 repeat-like superfamily protein</fullName>
    </submittedName>
</protein>